<dbReference type="SMART" id="SM00850">
    <property type="entry name" value="LytTR"/>
    <property type="match status" value="1"/>
</dbReference>
<dbReference type="Proteomes" id="UP000432015">
    <property type="component" value="Unassembled WGS sequence"/>
</dbReference>
<keyword evidence="4" id="KW-1185">Reference proteome</keyword>
<sequence>MTDGEHLLAWDGSGTRHAPDAPEHARTGEVRCADPHCPVRHVVAVPFDGGTLAAYGPDRGTAVTRDVLDDVALLLEPTGCAGECGGSSPHKALGCAGSSPHQALDCPGGCAGSSTRTAAAALSPERASERRPAVAEVIPAGVGSVIRFVRRADVRYAEAHGDYARLYTQAGSHLVRVSLAALEEAWGDAGFVRIHRSHLVALAHVDEMVLDGGRCTLRVGGARLTVSRRNTGALRDRLVRDIRPGSP</sequence>
<dbReference type="InterPro" id="IPR007492">
    <property type="entry name" value="LytTR_DNA-bd_dom"/>
</dbReference>
<reference evidence="3 4" key="1">
    <citation type="submission" date="2019-11" db="EMBL/GenBank/DDBJ databases">
        <authorList>
            <person name="Cao P."/>
        </authorList>
    </citation>
    <scope>NUCLEOTIDE SEQUENCE [LARGE SCALE GENOMIC DNA]</scope>
    <source>
        <strain evidence="3 4">NEAU-AAG5</strain>
    </source>
</reference>
<feature type="region of interest" description="Disordered" evidence="1">
    <location>
        <begin position="1"/>
        <end position="27"/>
    </location>
</feature>
<dbReference type="GO" id="GO:0003677">
    <property type="term" value="F:DNA binding"/>
    <property type="evidence" value="ECO:0007669"/>
    <property type="project" value="InterPro"/>
</dbReference>
<feature type="domain" description="HTH LytTR-type" evidence="2">
    <location>
        <begin position="138"/>
        <end position="240"/>
    </location>
</feature>
<evidence type="ECO:0000313" key="3">
    <source>
        <dbReference type="EMBL" id="MUN37152.1"/>
    </source>
</evidence>
<name>A0A7K1KY68_9ACTN</name>
<dbReference type="EMBL" id="WOFH01000003">
    <property type="protein sequence ID" value="MUN37152.1"/>
    <property type="molecule type" value="Genomic_DNA"/>
</dbReference>
<dbReference type="AlphaFoldDB" id="A0A7K1KY68"/>
<feature type="compositionally biased region" description="Basic and acidic residues" evidence="1">
    <location>
        <begin position="17"/>
        <end position="27"/>
    </location>
</feature>
<dbReference type="PANTHER" id="PTHR37299">
    <property type="entry name" value="TRANSCRIPTIONAL REGULATOR-RELATED"/>
    <property type="match status" value="1"/>
</dbReference>
<dbReference type="Pfam" id="PF04397">
    <property type="entry name" value="LytTR"/>
    <property type="match status" value="1"/>
</dbReference>
<dbReference type="PANTHER" id="PTHR37299:SF1">
    <property type="entry name" value="STAGE 0 SPORULATION PROTEIN A HOMOLOG"/>
    <property type="match status" value="1"/>
</dbReference>
<dbReference type="GO" id="GO:0000156">
    <property type="term" value="F:phosphorelay response regulator activity"/>
    <property type="evidence" value="ECO:0007669"/>
    <property type="project" value="InterPro"/>
</dbReference>
<organism evidence="3 4">
    <name type="scientific">Actinomadura litoris</name>
    <dbReference type="NCBI Taxonomy" id="2678616"/>
    <lineage>
        <taxon>Bacteria</taxon>
        <taxon>Bacillati</taxon>
        <taxon>Actinomycetota</taxon>
        <taxon>Actinomycetes</taxon>
        <taxon>Streptosporangiales</taxon>
        <taxon>Thermomonosporaceae</taxon>
        <taxon>Actinomadura</taxon>
    </lineage>
</organism>
<comment type="caution">
    <text evidence="3">The sequence shown here is derived from an EMBL/GenBank/DDBJ whole genome shotgun (WGS) entry which is preliminary data.</text>
</comment>
<evidence type="ECO:0000259" key="2">
    <source>
        <dbReference type="PROSITE" id="PS50930"/>
    </source>
</evidence>
<dbReference type="Gene3D" id="2.40.50.1020">
    <property type="entry name" value="LytTr DNA-binding domain"/>
    <property type="match status" value="1"/>
</dbReference>
<proteinExistence type="predicted"/>
<accession>A0A7K1KY68</accession>
<gene>
    <name evidence="3" type="ORF">GNZ18_11140</name>
</gene>
<protein>
    <recommendedName>
        <fullName evidence="2">HTH LytTR-type domain-containing protein</fullName>
    </recommendedName>
</protein>
<evidence type="ECO:0000256" key="1">
    <source>
        <dbReference type="SAM" id="MobiDB-lite"/>
    </source>
</evidence>
<dbReference type="PROSITE" id="PS50930">
    <property type="entry name" value="HTH_LYTTR"/>
    <property type="match status" value="1"/>
</dbReference>
<dbReference type="InterPro" id="IPR046947">
    <property type="entry name" value="LytR-like"/>
</dbReference>
<evidence type="ECO:0000313" key="4">
    <source>
        <dbReference type="Proteomes" id="UP000432015"/>
    </source>
</evidence>